<dbReference type="Proteomes" id="UP000271098">
    <property type="component" value="Unassembled WGS sequence"/>
</dbReference>
<dbReference type="WBParaSite" id="GPUH_0001003101-mRNA-1">
    <property type="protein sequence ID" value="GPUH_0001003101-mRNA-1"/>
    <property type="gene ID" value="GPUH_0001003101"/>
</dbReference>
<name>A0A183DMS9_9BILA</name>
<dbReference type="EMBL" id="UYRT01035808">
    <property type="protein sequence ID" value="VDK80875.1"/>
    <property type="molecule type" value="Genomic_DNA"/>
</dbReference>
<keyword evidence="2" id="KW-1185">Reference proteome</keyword>
<gene>
    <name evidence="1" type="ORF">GPUH_LOCUS10023</name>
</gene>
<proteinExistence type="predicted"/>
<protein>
    <submittedName>
        <fullName evidence="1 3">Uncharacterized protein</fullName>
    </submittedName>
</protein>
<evidence type="ECO:0000313" key="2">
    <source>
        <dbReference type="Proteomes" id="UP000271098"/>
    </source>
</evidence>
<reference evidence="3" key="1">
    <citation type="submission" date="2016-06" db="UniProtKB">
        <authorList>
            <consortium name="WormBaseParasite"/>
        </authorList>
    </citation>
    <scope>IDENTIFICATION</scope>
</reference>
<accession>A0A183DMS9</accession>
<sequence length="111" mass="12065">MQSGGIAYQWIKISLAEEEQCEQDTRTELLQYSARSFGTTSADSVTKHSGQHCSGSALKATAESSLTLHGFAGATLLAIRSVHCRHISLRATFAGHLVDTAKTRREICGRR</sequence>
<evidence type="ECO:0000313" key="1">
    <source>
        <dbReference type="EMBL" id="VDK80875.1"/>
    </source>
</evidence>
<organism evidence="3">
    <name type="scientific">Gongylonema pulchrum</name>
    <dbReference type="NCBI Taxonomy" id="637853"/>
    <lineage>
        <taxon>Eukaryota</taxon>
        <taxon>Metazoa</taxon>
        <taxon>Ecdysozoa</taxon>
        <taxon>Nematoda</taxon>
        <taxon>Chromadorea</taxon>
        <taxon>Rhabditida</taxon>
        <taxon>Spirurina</taxon>
        <taxon>Spiruromorpha</taxon>
        <taxon>Spiruroidea</taxon>
        <taxon>Gongylonematidae</taxon>
        <taxon>Gongylonema</taxon>
    </lineage>
</organism>
<dbReference type="AlphaFoldDB" id="A0A183DMS9"/>
<reference evidence="1 2" key="2">
    <citation type="submission" date="2018-11" db="EMBL/GenBank/DDBJ databases">
        <authorList>
            <consortium name="Pathogen Informatics"/>
        </authorList>
    </citation>
    <scope>NUCLEOTIDE SEQUENCE [LARGE SCALE GENOMIC DNA]</scope>
</reference>
<evidence type="ECO:0000313" key="3">
    <source>
        <dbReference type="WBParaSite" id="GPUH_0001003101-mRNA-1"/>
    </source>
</evidence>